<dbReference type="STRING" id="463301.SAMN04487955_103283"/>
<dbReference type="SUPFAM" id="SSF52317">
    <property type="entry name" value="Class I glutamine amidotransferase-like"/>
    <property type="match status" value="1"/>
</dbReference>
<dbReference type="InterPro" id="IPR029062">
    <property type="entry name" value="Class_I_gatase-like"/>
</dbReference>
<comment type="similarity">
    <text evidence="3">Belongs to the peptidase S51 family.</text>
</comment>
<dbReference type="GO" id="GO:0008241">
    <property type="term" value="F:peptidyl-dipeptidase activity"/>
    <property type="evidence" value="ECO:0007669"/>
    <property type="project" value="UniProtKB-EC"/>
</dbReference>
<gene>
    <name evidence="9" type="ORF">SAMN04487955_103283</name>
</gene>
<comment type="function">
    <text evidence="2">Exopeptidase that catalyzes the hydrolytic cleavage of multi-L-arginyl-poly-L-aspartic acid (cyanophycin; a water-insoluble reserve polymer) into aspartate-arginine dipeptides.</text>
</comment>
<dbReference type="Proteomes" id="UP000198693">
    <property type="component" value="Unassembled WGS sequence"/>
</dbReference>
<accession>A0A1I7GVN8</accession>
<evidence type="ECO:0000256" key="2">
    <source>
        <dbReference type="ARBA" id="ARBA00002039"/>
    </source>
</evidence>
<sequence>MRFLSFTDLTCTEIASAFPLKASLGDERMMTSELSARHGHIVAIGGAEDKTSQLEILKRVFELAPEGNTDVAVIATASSIPDQVLPAYEAAFERLGASRIHKLDIQDRRQASDPDNVELIDQSGVIFFTGGDQLRLTNVFGGSTVLTAIRERWLSGAVVAGTSAGAAAMPGTMIYNGAATDALRKGAVNMTFGLGLVEGLIIDSHFLERGRFTRLMEVGATNPEHLGVGLGEDAAVIIHQEQILEAIGPGHVILIDSRDLASSNIADLRMGEAVAVENMILHAMVSGHGFDVEARRYLTPSELKALLEN</sequence>
<evidence type="ECO:0000256" key="7">
    <source>
        <dbReference type="ARBA" id="ARBA00022801"/>
    </source>
</evidence>
<dbReference type="GO" id="GO:0006508">
    <property type="term" value="P:proteolysis"/>
    <property type="evidence" value="ECO:0007669"/>
    <property type="project" value="UniProtKB-KW"/>
</dbReference>
<dbReference type="PANTHER" id="PTHR36175:SF1">
    <property type="entry name" value="CYANOPHYCINASE"/>
    <property type="match status" value="1"/>
</dbReference>
<keyword evidence="7" id="KW-0378">Hydrolase</keyword>
<dbReference type="InterPro" id="IPR011811">
    <property type="entry name" value="Peptidase_S51_cyanophycinase"/>
</dbReference>
<dbReference type="Pfam" id="PF03575">
    <property type="entry name" value="Peptidase_S51"/>
    <property type="match status" value="1"/>
</dbReference>
<evidence type="ECO:0000256" key="6">
    <source>
        <dbReference type="ARBA" id="ARBA00022670"/>
    </source>
</evidence>
<evidence type="ECO:0000256" key="3">
    <source>
        <dbReference type="ARBA" id="ARBA00006534"/>
    </source>
</evidence>
<evidence type="ECO:0000256" key="1">
    <source>
        <dbReference type="ARBA" id="ARBA00001092"/>
    </source>
</evidence>
<keyword evidence="10" id="KW-1185">Reference proteome</keyword>
<dbReference type="CDD" id="cd03145">
    <property type="entry name" value="GAT1_cyanophycinase"/>
    <property type="match status" value="1"/>
</dbReference>
<dbReference type="EC" id="3.4.15.6" evidence="4"/>
<dbReference type="InterPro" id="IPR005320">
    <property type="entry name" value="Peptidase_S51"/>
</dbReference>
<reference evidence="10" key="1">
    <citation type="submission" date="2016-10" db="EMBL/GenBank/DDBJ databases">
        <authorList>
            <person name="Varghese N."/>
            <person name="Submissions S."/>
        </authorList>
    </citation>
    <scope>NUCLEOTIDE SEQUENCE [LARGE SCALE GENOMIC DNA]</scope>
    <source>
        <strain evidence="10">CGMCC 1.6981</strain>
    </source>
</reference>
<dbReference type="GO" id="GO:0008236">
    <property type="term" value="F:serine-type peptidase activity"/>
    <property type="evidence" value="ECO:0007669"/>
    <property type="project" value="UniProtKB-KW"/>
</dbReference>
<evidence type="ECO:0000256" key="8">
    <source>
        <dbReference type="ARBA" id="ARBA00022825"/>
    </source>
</evidence>
<organism evidence="9 10">
    <name type="scientific">Halomonas korlensis</name>
    <dbReference type="NCBI Taxonomy" id="463301"/>
    <lineage>
        <taxon>Bacteria</taxon>
        <taxon>Pseudomonadati</taxon>
        <taxon>Pseudomonadota</taxon>
        <taxon>Gammaproteobacteria</taxon>
        <taxon>Oceanospirillales</taxon>
        <taxon>Halomonadaceae</taxon>
        <taxon>Halomonas</taxon>
    </lineage>
</organism>
<protein>
    <recommendedName>
        <fullName evidence="5">Cyanophycinase</fullName>
        <ecNumber evidence="4">3.4.15.6</ecNumber>
    </recommendedName>
</protein>
<dbReference type="EMBL" id="FPBP01000003">
    <property type="protein sequence ID" value="SFU52517.1"/>
    <property type="molecule type" value="Genomic_DNA"/>
</dbReference>
<dbReference type="NCBIfam" id="TIGR02069">
    <property type="entry name" value="cyanophycinase"/>
    <property type="match status" value="1"/>
</dbReference>
<name>A0A1I7GVN8_9GAMM</name>
<keyword evidence="6" id="KW-0645">Protease</keyword>
<dbReference type="AlphaFoldDB" id="A0A1I7GVN8"/>
<keyword evidence="8" id="KW-0720">Serine protease</keyword>
<evidence type="ECO:0000256" key="5">
    <source>
        <dbReference type="ARBA" id="ARBA00015719"/>
    </source>
</evidence>
<dbReference type="Gene3D" id="3.40.50.880">
    <property type="match status" value="1"/>
</dbReference>
<dbReference type="PANTHER" id="PTHR36175">
    <property type="entry name" value="CYANOPHYCINASE"/>
    <property type="match status" value="1"/>
</dbReference>
<evidence type="ECO:0000256" key="4">
    <source>
        <dbReference type="ARBA" id="ARBA00013115"/>
    </source>
</evidence>
<comment type="catalytic activity">
    <reaction evidence="1">
        <text>[L-4-(L-arginin-2-N-yl)aspartate](n) + H2O = [L-4-(L-arginin-2-N-yl)aspartate](n-1) + L-4-(L-arginin-2-N-yl)aspartate</text>
        <dbReference type="Rhea" id="RHEA:12845"/>
        <dbReference type="Rhea" id="RHEA-COMP:13728"/>
        <dbReference type="Rhea" id="RHEA-COMP:13734"/>
        <dbReference type="ChEBI" id="CHEBI:15377"/>
        <dbReference type="ChEBI" id="CHEBI:137986"/>
        <dbReference type="ChEBI" id="CHEBI:137991"/>
        <dbReference type="EC" id="3.4.15.6"/>
    </reaction>
</comment>
<proteinExistence type="inferred from homology"/>
<evidence type="ECO:0000313" key="10">
    <source>
        <dbReference type="Proteomes" id="UP000198693"/>
    </source>
</evidence>
<evidence type="ECO:0000313" key="9">
    <source>
        <dbReference type="EMBL" id="SFU52517.1"/>
    </source>
</evidence>